<keyword evidence="3" id="KW-1185">Reference proteome</keyword>
<evidence type="ECO:0000313" key="2">
    <source>
        <dbReference type="EMBL" id="TSE29267.1"/>
    </source>
</evidence>
<sequence>MPLRVTISLLYLKHAFNESDEGVVQRWRDTPRWQYFSGCAYYEDRLPCDATTLVKFCQLLGEAGVEELLA</sequence>
<dbReference type="EMBL" id="VJOM01000037">
    <property type="protein sequence ID" value="TSE29267.1"/>
    <property type="molecule type" value="Genomic_DNA"/>
</dbReference>
<feature type="domain" description="Transposase InsH N-terminal" evidence="1">
    <location>
        <begin position="2"/>
        <end position="58"/>
    </location>
</feature>
<name>A0A554X092_9BURK</name>
<accession>A0A554X092</accession>
<dbReference type="PANTHER" id="PTHR33803:SF3">
    <property type="entry name" value="BLL1974 PROTEIN"/>
    <property type="match status" value="1"/>
</dbReference>
<organism evidence="2 3">
    <name type="scientific">Tepidimonas taiwanensis</name>
    <dbReference type="NCBI Taxonomy" id="307486"/>
    <lineage>
        <taxon>Bacteria</taxon>
        <taxon>Pseudomonadati</taxon>
        <taxon>Pseudomonadota</taxon>
        <taxon>Betaproteobacteria</taxon>
        <taxon>Burkholderiales</taxon>
        <taxon>Tepidimonas</taxon>
    </lineage>
</organism>
<protein>
    <recommendedName>
        <fullName evidence="1">Transposase InsH N-terminal domain-containing protein</fullName>
    </recommendedName>
</protein>
<evidence type="ECO:0000259" key="1">
    <source>
        <dbReference type="Pfam" id="PF05598"/>
    </source>
</evidence>
<dbReference type="STRING" id="307486.GCA_000807215_02649"/>
<dbReference type="InterPro" id="IPR008490">
    <property type="entry name" value="Transposase_InsH_N"/>
</dbReference>
<comment type="caution">
    <text evidence="2">The sequence shown here is derived from an EMBL/GenBank/DDBJ whole genome shotgun (WGS) entry which is preliminary data.</text>
</comment>
<gene>
    <name evidence="2" type="ORF">Ttaiw_02339</name>
</gene>
<dbReference type="Pfam" id="PF05598">
    <property type="entry name" value="DUF772"/>
    <property type="match status" value="1"/>
</dbReference>
<reference evidence="2 3" key="1">
    <citation type="submission" date="2019-07" db="EMBL/GenBank/DDBJ databases">
        <title>Tepidimonas taiwanensis I1-1 draft genome.</title>
        <authorList>
            <person name="Da Costa M.S."/>
            <person name="Froufe H.J.C."/>
            <person name="Egas C."/>
            <person name="Albuquerque L."/>
        </authorList>
    </citation>
    <scope>NUCLEOTIDE SEQUENCE [LARGE SCALE GENOMIC DNA]</scope>
    <source>
        <strain evidence="2 3">I1-1</strain>
    </source>
</reference>
<evidence type="ECO:0000313" key="3">
    <source>
        <dbReference type="Proteomes" id="UP000317763"/>
    </source>
</evidence>
<proteinExistence type="predicted"/>
<dbReference type="PANTHER" id="PTHR33803">
    <property type="entry name" value="IS1478 TRANSPOSASE"/>
    <property type="match status" value="1"/>
</dbReference>
<dbReference type="Proteomes" id="UP000317763">
    <property type="component" value="Unassembled WGS sequence"/>
</dbReference>
<dbReference type="AlphaFoldDB" id="A0A554X092"/>